<evidence type="ECO:0000313" key="3">
    <source>
        <dbReference type="Proteomes" id="UP000230605"/>
    </source>
</evidence>
<protein>
    <submittedName>
        <fullName evidence="2">Uncharacterized protein</fullName>
    </submittedName>
</protein>
<dbReference type="AlphaFoldDB" id="A0A2G5IDC6"/>
<feature type="transmembrane region" description="Helical" evidence="1">
    <location>
        <begin position="327"/>
        <end position="349"/>
    </location>
</feature>
<dbReference type="Proteomes" id="UP000230605">
    <property type="component" value="Chromosome 10"/>
</dbReference>
<keyword evidence="1" id="KW-0812">Transmembrane</keyword>
<name>A0A2G5IDC6_CERBT</name>
<gene>
    <name evidence="2" type="ORF">CB0940_11940</name>
</gene>
<keyword evidence="1" id="KW-0472">Membrane</keyword>
<evidence type="ECO:0000313" key="2">
    <source>
        <dbReference type="EMBL" id="PIB02848.1"/>
    </source>
</evidence>
<organism evidence="2 3">
    <name type="scientific">Cercospora beticola</name>
    <name type="common">Sugarbeet leaf spot fungus</name>
    <dbReference type="NCBI Taxonomy" id="122368"/>
    <lineage>
        <taxon>Eukaryota</taxon>
        <taxon>Fungi</taxon>
        <taxon>Dikarya</taxon>
        <taxon>Ascomycota</taxon>
        <taxon>Pezizomycotina</taxon>
        <taxon>Dothideomycetes</taxon>
        <taxon>Dothideomycetidae</taxon>
        <taxon>Mycosphaerellales</taxon>
        <taxon>Mycosphaerellaceae</taxon>
        <taxon>Cercospora</taxon>
    </lineage>
</organism>
<feature type="transmembrane region" description="Helical" evidence="1">
    <location>
        <begin position="12"/>
        <end position="32"/>
    </location>
</feature>
<proteinExistence type="predicted"/>
<keyword evidence="1" id="KW-1133">Transmembrane helix</keyword>
<accession>A0A2G5IDC6</accession>
<sequence>MRATLLGENISYIWRAVSLLLKILPIALSVGYKLFVGGISTHEIGASGEMYPKFFGLYAPPGLDWTGPILMTNVTLPFIQATATNVSFYSAEGVPKLDPPYRKLPRAYGYNMLMLDEHSVAMLDTPKPEWVSRVQADLELGERWNVTATVTATVSVKNDTADEFRNLDRDEDEAYWAGYGAIAGQEWPNSTFATANRHNGWSTGLMSNRGGQGDESWTYIGLYPNSENFERDQRVLRDNNLNMAEHYLPNLNHFLGPFTVLRNDSRWIAPTMTAVVASMKWSLITVVNDPSRPGWDTNWDGIYANTGLKYTARPKIVSSKLTLQRSYLILLLFAVQPTMTLAMIAGSMMPRKVPVGKGFGIIAVLAGVRPESLGILKGAGFSGEVTEPIQLNIHIVEDESRSAKIVYTLSDQGPGPAEDLHRRWRYS</sequence>
<evidence type="ECO:0000256" key="1">
    <source>
        <dbReference type="SAM" id="Phobius"/>
    </source>
</evidence>
<reference evidence="2 3" key="1">
    <citation type="submission" date="2015-10" db="EMBL/GenBank/DDBJ databases">
        <title>The cercosporin biosynthetic gene cluster was horizontally transferred to several fungal lineages and shown to be expanded in Cercospora beticola based on microsynteny with recipient genomes.</title>
        <authorList>
            <person name="De Jonge R."/>
            <person name="Ebert M.K."/>
            <person name="Suttle J.C."/>
            <person name="Jurick Ii W.M."/>
            <person name="Secor G.A."/>
            <person name="Thomma B.P."/>
            <person name="Van De Peer Y."/>
            <person name="Bolton M.D."/>
        </authorList>
    </citation>
    <scope>NUCLEOTIDE SEQUENCE [LARGE SCALE GENOMIC DNA]</scope>
    <source>
        <strain evidence="2 3">09-40</strain>
    </source>
</reference>
<dbReference type="EMBL" id="LKMD01000099">
    <property type="protein sequence ID" value="PIB02848.1"/>
    <property type="molecule type" value="Genomic_DNA"/>
</dbReference>
<dbReference type="OrthoDB" id="5420013at2759"/>
<comment type="caution">
    <text evidence="2">The sequence shown here is derived from an EMBL/GenBank/DDBJ whole genome shotgun (WGS) entry which is preliminary data.</text>
</comment>